<feature type="region of interest" description="Disordered" evidence="1">
    <location>
        <begin position="115"/>
        <end position="136"/>
    </location>
</feature>
<dbReference type="Proteomes" id="UP001058660">
    <property type="component" value="Segment"/>
</dbReference>
<evidence type="ECO:0000256" key="1">
    <source>
        <dbReference type="SAM" id="MobiDB-lite"/>
    </source>
</evidence>
<dbReference type="GO" id="GO:0004519">
    <property type="term" value="F:endonuclease activity"/>
    <property type="evidence" value="ECO:0007669"/>
    <property type="project" value="UniProtKB-KW"/>
</dbReference>
<keyword evidence="2" id="KW-0540">Nuclease</keyword>
<gene>
    <name evidence="2" type="primary">28</name>
    <name evidence="2" type="ORF">SEA_CEN1621_28</name>
</gene>
<protein>
    <submittedName>
        <fullName evidence="2">LAGLIDADG endonuclease</fullName>
    </submittedName>
</protein>
<keyword evidence="2" id="KW-0255">Endonuclease</keyword>
<proteinExistence type="predicted"/>
<evidence type="ECO:0000313" key="3">
    <source>
        <dbReference type="Proteomes" id="UP001058660"/>
    </source>
</evidence>
<sequence>MTDAPTAVHGTRDDLLWLAGLLEGEGTFDLQRGIYPRIRLAMTDRDIVGRAASLMDTGIRLQHRPAPASSTWHAEVQGPRAAAIMRELLPFMGARRSQRIADVLGVDVFRRTPGKRSMPGPALGRPLGVAKPATAA</sequence>
<evidence type="ECO:0000313" key="2">
    <source>
        <dbReference type="EMBL" id="UVK59046.1"/>
    </source>
</evidence>
<accession>A0A9E7QAV8</accession>
<dbReference type="EMBL" id="ON970568">
    <property type="protein sequence ID" value="UVK59046.1"/>
    <property type="molecule type" value="Genomic_DNA"/>
</dbReference>
<reference evidence="2" key="1">
    <citation type="submission" date="2022-07" db="EMBL/GenBank/DDBJ databases">
        <authorList>
            <person name="Torres-Arroyo K.M."/>
            <person name="Cardona-Perez A.V."/>
            <person name="Cruz-Vazquez C.O."/>
            <person name="Davila-Rivera B.E."/>
            <person name="Flores-Rivera E.M."/>
            <person name="Morales-Rodriguez J."/>
            <person name="Ramirez-Renta G.M."/>
            <person name="Ramos-Rodriguez C.M."/>
            <person name="Rodriguez-Rivera J.M."/>
            <person name="Toledo-Marrero N."/>
            <person name="Velazquez-Nunez L.D."/>
            <person name="Velez-Alicea A.S."/>
            <person name="Vazquez E."/>
            <person name="Balish M.F."/>
            <person name="Garlena R.A."/>
            <person name="Russell D.A."/>
            <person name="Jacobs-Sera D."/>
            <person name="Hatfull G.F."/>
        </authorList>
    </citation>
    <scope>NUCLEOTIDE SEQUENCE</scope>
</reference>
<name>A0A9E7QAV8_9CAUD</name>
<keyword evidence="3" id="KW-1185">Reference proteome</keyword>
<keyword evidence="2" id="KW-0378">Hydrolase</keyword>
<organism evidence="2 3">
    <name type="scientific">Microbacterium phage Cen1621</name>
    <dbReference type="NCBI Taxonomy" id="2965191"/>
    <lineage>
        <taxon>Viruses</taxon>
        <taxon>Duplodnaviria</taxon>
        <taxon>Heunggongvirae</taxon>
        <taxon>Uroviricota</taxon>
        <taxon>Caudoviricetes</taxon>
        <taxon>Casidaviridae</taxon>
        <taxon>Cenunavirus</taxon>
        <taxon>Cenunavirus Cen1621</taxon>
    </lineage>
</organism>